<reference evidence="2" key="1">
    <citation type="submission" date="2017-05" db="EMBL/GenBank/DDBJ databases">
        <title>Complete and WGS of Bordetella genogroups.</title>
        <authorList>
            <person name="Spilker T."/>
            <person name="Lipuma J."/>
        </authorList>
    </citation>
    <scope>NUCLEOTIDE SEQUENCE [LARGE SCALE GENOMIC DNA]</scope>
    <source>
        <strain evidence="2">AU16122</strain>
    </source>
</reference>
<proteinExistence type="predicted"/>
<dbReference type="EMBL" id="NEVM01000001">
    <property type="protein sequence ID" value="OZI38126.1"/>
    <property type="molecule type" value="Genomic_DNA"/>
</dbReference>
<accession>A0A261SL46</accession>
<name>A0A261SL46_9BORD</name>
<gene>
    <name evidence="1" type="ORF">CAL29_07220</name>
</gene>
<evidence type="ECO:0000313" key="1">
    <source>
        <dbReference type="EMBL" id="OZI38126.1"/>
    </source>
</evidence>
<dbReference type="RefSeq" id="WP_094852225.1">
    <property type="nucleotide sequence ID" value="NZ_NEVM01000001.1"/>
</dbReference>
<evidence type="ECO:0000313" key="2">
    <source>
        <dbReference type="Proteomes" id="UP000216020"/>
    </source>
</evidence>
<comment type="caution">
    <text evidence="1">The sequence shown here is derived from an EMBL/GenBank/DDBJ whole genome shotgun (WGS) entry which is preliminary data.</text>
</comment>
<dbReference type="OrthoDB" id="8887965at2"/>
<protein>
    <submittedName>
        <fullName evidence="1">Uncharacterized protein</fullName>
    </submittedName>
</protein>
<keyword evidence="2" id="KW-1185">Reference proteome</keyword>
<sequence>MNSTEPSADPVFTELLCHAISVRKFSPQLGVECRLWDMPSTGAVVRCVIEARAALEYIPFSEISDKALTFRMLI</sequence>
<dbReference type="Proteomes" id="UP000216020">
    <property type="component" value="Unassembled WGS sequence"/>
</dbReference>
<organism evidence="1 2">
    <name type="scientific">Bordetella genomosp. 10</name>
    <dbReference type="NCBI Taxonomy" id="1416804"/>
    <lineage>
        <taxon>Bacteria</taxon>
        <taxon>Pseudomonadati</taxon>
        <taxon>Pseudomonadota</taxon>
        <taxon>Betaproteobacteria</taxon>
        <taxon>Burkholderiales</taxon>
        <taxon>Alcaligenaceae</taxon>
        <taxon>Bordetella</taxon>
    </lineage>
</organism>
<dbReference type="AlphaFoldDB" id="A0A261SL46"/>